<dbReference type="PANTHER" id="PTHR11562:SF17">
    <property type="entry name" value="RE54080P-RELATED"/>
    <property type="match status" value="1"/>
</dbReference>
<comment type="subcellular location">
    <subcellularLocation>
        <location evidence="1">Membrane</location>
        <topology evidence="1">Multi-pass membrane protein</topology>
    </subcellularLocation>
</comment>
<dbReference type="GO" id="GO:0005886">
    <property type="term" value="C:plasma membrane"/>
    <property type="evidence" value="ECO:0007669"/>
    <property type="project" value="TreeGrafter"/>
</dbReference>
<feature type="domain" description="Cation efflux protein cytoplasmic" evidence="10">
    <location>
        <begin position="138"/>
        <end position="214"/>
    </location>
</feature>
<keyword evidence="3" id="KW-0813">Transport</keyword>
<dbReference type="PANTHER" id="PTHR11562">
    <property type="entry name" value="CATION EFFLUX PROTEIN/ ZINC TRANSPORTER"/>
    <property type="match status" value="1"/>
</dbReference>
<keyword evidence="5 8" id="KW-1133">Transmembrane helix</keyword>
<accession>K0IGB4</accession>
<dbReference type="PATRIC" id="fig|1237085.11.peg.1892"/>
<dbReference type="NCBIfam" id="TIGR01297">
    <property type="entry name" value="CDF"/>
    <property type="match status" value="1"/>
</dbReference>
<organism evidence="11 12">
    <name type="scientific">Nitrososphaera gargensis (strain Ga9.2)</name>
    <dbReference type="NCBI Taxonomy" id="1237085"/>
    <lineage>
        <taxon>Archaea</taxon>
        <taxon>Nitrososphaerota</taxon>
        <taxon>Nitrososphaeria</taxon>
        <taxon>Nitrososphaerales</taxon>
        <taxon>Nitrososphaeraceae</taxon>
        <taxon>Nitrososphaera</taxon>
    </lineage>
</organism>
<evidence type="ECO:0000259" key="9">
    <source>
        <dbReference type="Pfam" id="PF01545"/>
    </source>
</evidence>
<dbReference type="FunCoup" id="K0IGB4">
    <property type="interactions" value="38"/>
</dbReference>
<sequence length="227" mass="24751">MTFGYHRAEVLAALANGVALSVISIWVLYEAFLRVMSPRLIDTPLMLAAAGIGLAGNLAVMFLLKHHAGKSINIQSAFVHVVYDAVSSVAVIITGFIAMYMGITIVDPLVAFLIAGLVARSAYTIVRSSTHILLEGAPRELDIQQIISTLKQLDGVVDVHDLHVWTISTGMDALSGHVVVRDQMLSQSSKLLDDINKVLADRYNITHTTIQLENEQKVSFKRTLTKS</sequence>
<protein>
    <submittedName>
        <fullName evidence="11">Cation diffusion facilitator family transporter</fullName>
    </submittedName>
</protein>
<dbReference type="BioCyc" id="CNIT1237085:G1324-1906-MONOMER"/>
<keyword evidence="12" id="KW-1185">Reference proteome</keyword>
<dbReference type="EMBL" id="CP002408">
    <property type="protein sequence ID" value="AFU58840.1"/>
    <property type="molecule type" value="Genomic_DNA"/>
</dbReference>
<dbReference type="HOGENOM" id="CLU_013430_0_0_2"/>
<dbReference type="Pfam" id="PF16916">
    <property type="entry name" value="ZT_dimer"/>
    <property type="match status" value="1"/>
</dbReference>
<feature type="transmembrane region" description="Helical" evidence="8">
    <location>
        <begin position="76"/>
        <end position="103"/>
    </location>
</feature>
<evidence type="ECO:0000256" key="5">
    <source>
        <dbReference type="ARBA" id="ARBA00022989"/>
    </source>
</evidence>
<evidence type="ECO:0000256" key="6">
    <source>
        <dbReference type="ARBA" id="ARBA00023065"/>
    </source>
</evidence>
<evidence type="ECO:0000256" key="8">
    <source>
        <dbReference type="SAM" id="Phobius"/>
    </source>
</evidence>
<evidence type="ECO:0000256" key="7">
    <source>
        <dbReference type="ARBA" id="ARBA00023136"/>
    </source>
</evidence>
<dbReference type="KEGG" id="nga:Ngar_c19080"/>
<dbReference type="Pfam" id="PF01545">
    <property type="entry name" value="Cation_efflux"/>
    <property type="match status" value="1"/>
</dbReference>
<gene>
    <name evidence="11" type="ordered locus">Ngar_c19080</name>
</gene>
<name>K0IGB4_NITGG</name>
<dbReference type="InterPro" id="IPR058533">
    <property type="entry name" value="Cation_efflux_TM"/>
</dbReference>
<dbReference type="AlphaFoldDB" id="K0IGB4"/>
<dbReference type="InParanoid" id="K0IGB4"/>
<keyword evidence="7 8" id="KW-0472">Membrane</keyword>
<dbReference type="InterPro" id="IPR027469">
    <property type="entry name" value="Cation_efflux_TMD_sf"/>
</dbReference>
<evidence type="ECO:0000313" key="12">
    <source>
        <dbReference type="Proteomes" id="UP000008037"/>
    </source>
</evidence>
<dbReference type="SUPFAM" id="SSF160240">
    <property type="entry name" value="Cation efflux protein cytoplasmic domain-like"/>
    <property type="match status" value="1"/>
</dbReference>
<dbReference type="STRING" id="1237085.Ngar_c19080"/>
<feature type="transmembrane region" description="Helical" evidence="8">
    <location>
        <begin position="45"/>
        <end position="64"/>
    </location>
</feature>
<dbReference type="InterPro" id="IPR002524">
    <property type="entry name" value="Cation_efflux"/>
</dbReference>
<evidence type="ECO:0000256" key="2">
    <source>
        <dbReference type="ARBA" id="ARBA00008873"/>
    </source>
</evidence>
<proteinExistence type="inferred from homology"/>
<dbReference type="InterPro" id="IPR036837">
    <property type="entry name" value="Cation_efflux_CTD_sf"/>
</dbReference>
<feature type="domain" description="Cation efflux protein transmembrane" evidence="9">
    <location>
        <begin position="2"/>
        <end position="134"/>
    </location>
</feature>
<evidence type="ECO:0000256" key="4">
    <source>
        <dbReference type="ARBA" id="ARBA00022692"/>
    </source>
</evidence>
<evidence type="ECO:0000256" key="1">
    <source>
        <dbReference type="ARBA" id="ARBA00004141"/>
    </source>
</evidence>
<evidence type="ECO:0000259" key="10">
    <source>
        <dbReference type="Pfam" id="PF16916"/>
    </source>
</evidence>
<dbReference type="InterPro" id="IPR027470">
    <property type="entry name" value="Cation_efflux_CTD"/>
</dbReference>
<dbReference type="InterPro" id="IPR050681">
    <property type="entry name" value="CDF/SLC30A"/>
</dbReference>
<feature type="transmembrane region" description="Helical" evidence="8">
    <location>
        <begin position="12"/>
        <end position="33"/>
    </location>
</feature>
<keyword evidence="6" id="KW-0406">Ion transport</keyword>
<evidence type="ECO:0000256" key="3">
    <source>
        <dbReference type="ARBA" id="ARBA00022448"/>
    </source>
</evidence>
<dbReference type="Gene3D" id="1.20.1510.10">
    <property type="entry name" value="Cation efflux protein transmembrane domain"/>
    <property type="match status" value="1"/>
</dbReference>
<comment type="similarity">
    <text evidence="2">Belongs to the cation diffusion facilitator (CDF) transporter (TC 2.A.4) family. SLC30A subfamily.</text>
</comment>
<dbReference type="Proteomes" id="UP000008037">
    <property type="component" value="Chromosome"/>
</dbReference>
<keyword evidence="4 8" id="KW-0812">Transmembrane</keyword>
<reference evidence="11 12" key="1">
    <citation type="journal article" date="2012" name="Environ. Microbiol.">
        <title>The genome of the ammonia-oxidizing Candidatus Nitrososphaera gargensis: insights into metabolic versatility and environmental adaptations.</title>
        <authorList>
            <person name="Spang A."/>
            <person name="Poehlein A."/>
            <person name="Offre P."/>
            <person name="Zumbragel S."/>
            <person name="Haider S."/>
            <person name="Rychlik N."/>
            <person name="Nowka B."/>
            <person name="Schmeisser C."/>
            <person name="Lebedeva E.V."/>
            <person name="Rattei T."/>
            <person name="Bohm C."/>
            <person name="Schmid M."/>
            <person name="Galushko A."/>
            <person name="Hatzenpichler R."/>
            <person name="Weinmaier T."/>
            <person name="Daniel R."/>
            <person name="Schleper C."/>
            <person name="Spieck E."/>
            <person name="Streit W."/>
            <person name="Wagner M."/>
        </authorList>
    </citation>
    <scope>NUCLEOTIDE SEQUENCE [LARGE SCALE GENOMIC DNA]</scope>
    <source>
        <strain evidence="12">Ga9.2</strain>
    </source>
</reference>
<dbReference type="GO" id="GO:0005385">
    <property type="term" value="F:zinc ion transmembrane transporter activity"/>
    <property type="evidence" value="ECO:0007669"/>
    <property type="project" value="TreeGrafter"/>
</dbReference>
<evidence type="ECO:0000313" key="11">
    <source>
        <dbReference type="EMBL" id="AFU58840.1"/>
    </source>
</evidence>
<dbReference type="SUPFAM" id="SSF161111">
    <property type="entry name" value="Cation efflux protein transmembrane domain-like"/>
    <property type="match status" value="1"/>
</dbReference>